<sequence length="236" mass="26645">MTWLVFFSSSRAMLLWGSILLLFSGVMQLFTVWSILRLQGPAVPALSGAGLKGPELSQTLHEYSWLGDDYPLTLPLDLPTAALPLENSRHYSLDGPDADAEFQSIYPGRSRGFVRLGPNKRFFGLSVYHQIHCLDSLRLAILGIRPHDEHRLGESGTAHWEMDHVHHCLNYLRQTILCASDLTLEPEVVEGSNDAEEGLGVTHVCRDWSTVHRYVEKNFEDWEIWRSNITSTSSTL</sequence>
<protein>
    <submittedName>
        <fullName evidence="1">Uncharacterized protein</fullName>
    </submittedName>
</protein>
<gene>
    <name evidence="1" type="ORF">BV25DRAFT_643907</name>
</gene>
<comment type="caution">
    <text evidence="1">The sequence shown here is derived from an EMBL/GenBank/DDBJ whole genome shotgun (WGS) entry which is preliminary data.</text>
</comment>
<accession>A0ACB8T211</accession>
<evidence type="ECO:0000313" key="1">
    <source>
        <dbReference type="EMBL" id="KAI0062553.1"/>
    </source>
</evidence>
<proteinExistence type="predicted"/>
<name>A0ACB8T211_9AGAM</name>
<evidence type="ECO:0000313" key="2">
    <source>
        <dbReference type="Proteomes" id="UP000814140"/>
    </source>
</evidence>
<dbReference type="Proteomes" id="UP000814140">
    <property type="component" value="Unassembled WGS sequence"/>
</dbReference>
<keyword evidence="2" id="KW-1185">Reference proteome</keyword>
<dbReference type="EMBL" id="MU277207">
    <property type="protein sequence ID" value="KAI0062553.1"/>
    <property type="molecule type" value="Genomic_DNA"/>
</dbReference>
<organism evidence="1 2">
    <name type="scientific">Artomyces pyxidatus</name>
    <dbReference type="NCBI Taxonomy" id="48021"/>
    <lineage>
        <taxon>Eukaryota</taxon>
        <taxon>Fungi</taxon>
        <taxon>Dikarya</taxon>
        <taxon>Basidiomycota</taxon>
        <taxon>Agaricomycotina</taxon>
        <taxon>Agaricomycetes</taxon>
        <taxon>Russulales</taxon>
        <taxon>Auriscalpiaceae</taxon>
        <taxon>Artomyces</taxon>
    </lineage>
</organism>
<reference evidence="1" key="1">
    <citation type="submission" date="2021-03" db="EMBL/GenBank/DDBJ databases">
        <authorList>
            <consortium name="DOE Joint Genome Institute"/>
            <person name="Ahrendt S."/>
            <person name="Looney B.P."/>
            <person name="Miyauchi S."/>
            <person name="Morin E."/>
            <person name="Drula E."/>
            <person name="Courty P.E."/>
            <person name="Chicoki N."/>
            <person name="Fauchery L."/>
            <person name="Kohler A."/>
            <person name="Kuo A."/>
            <person name="Labutti K."/>
            <person name="Pangilinan J."/>
            <person name="Lipzen A."/>
            <person name="Riley R."/>
            <person name="Andreopoulos W."/>
            <person name="He G."/>
            <person name="Johnson J."/>
            <person name="Barry K.W."/>
            <person name="Grigoriev I.V."/>
            <person name="Nagy L."/>
            <person name="Hibbett D."/>
            <person name="Henrissat B."/>
            <person name="Matheny P.B."/>
            <person name="Labbe J."/>
            <person name="Martin F."/>
        </authorList>
    </citation>
    <scope>NUCLEOTIDE SEQUENCE</scope>
    <source>
        <strain evidence="1">HHB10654</strain>
    </source>
</reference>
<reference evidence="1" key="2">
    <citation type="journal article" date="2022" name="New Phytol.">
        <title>Evolutionary transition to the ectomycorrhizal habit in the genomes of a hyperdiverse lineage of mushroom-forming fungi.</title>
        <authorList>
            <person name="Looney B."/>
            <person name="Miyauchi S."/>
            <person name="Morin E."/>
            <person name="Drula E."/>
            <person name="Courty P.E."/>
            <person name="Kohler A."/>
            <person name="Kuo A."/>
            <person name="LaButti K."/>
            <person name="Pangilinan J."/>
            <person name="Lipzen A."/>
            <person name="Riley R."/>
            <person name="Andreopoulos W."/>
            <person name="He G."/>
            <person name="Johnson J."/>
            <person name="Nolan M."/>
            <person name="Tritt A."/>
            <person name="Barry K.W."/>
            <person name="Grigoriev I.V."/>
            <person name="Nagy L.G."/>
            <person name="Hibbett D."/>
            <person name="Henrissat B."/>
            <person name="Matheny P.B."/>
            <person name="Labbe J."/>
            <person name="Martin F.M."/>
        </authorList>
    </citation>
    <scope>NUCLEOTIDE SEQUENCE</scope>
    <source>
        <strain evidence="1">HHB10654</strain>
    </source>
</reference>